<dbReference type="EMBL" id="JBEPTQ010000002">
    <property type="protein sequence ID" value="MET4721581.1"/>
    <property type="molecule type" value="Genomic_DNA"/>
</dbReference>
<evidence type="ECO:0000313" key="1">
    <source>
        <dbReference type="EMBL" id="MET4721581.1"/>
    </source>
</evidence>
<comment type="caution">
    <text evidence="1">The sequence shown here is derived from an EMBL/GenBank/DDBJ whole genome shotgun (WGS) entry which is preliminary data.</text>
</comment>
<reference evidence="1 2" key="1">
    <citation type="submission" date="2024-06" db="EMBL/GenBank/DDBJ databases">
        <title>Genomic Encyclopedia of Type Strains, Phase V (KMG-V): Genome sequencing to study the core and pangenomes of soil and plant-associated prokaryotes.</title>
        <authorList>
            <person name="Whitman W."/>
        </authorList>
    </citation>
    <scope>NUCLEOTIDE SEQUENCE [LARGE SCALE GENOMIC DNA]</scope>
    <source>
        <strain evidence="1 2">USDA 160</strain>
    </source>
</reference>
<organism evidence="1 2">
    <name type="scientific">Bradyrhizobium japonicum</name>
    <dbReference type="NCBI Taxonomy" id="375"/>
    <lineage>
        <taxon>Bacteria</taxon>
        <taxon>Pseudomonadati</taxon>
        <taxon>Pseudomonadota</taxon>
        <taxon>Alphaproteobacteria</taxon>
        <taxon>Hyphomicrobiales</taxon>
        <taxon>Nitrobacteraceae</taxon>
        <taxon>Bradyrhizobium</taxon>
    </lineage>
</organism>
<dbReference type="Proteomes" id="UP001549291">
    <property type="component" value="Unassembled WGS sequence"/>
</dbReference>
<name>A0ABV2RXE2_BRAJP</name>
<protein>
    <submittedName>
        <fullName evidence="1">Uncharacterized protein</fullName>
    </submittedName>
</protein>
<evidence type="ECO:0000313" key="2">
    <source>
        <dbReference type="Proteomes" id="UP001549291"/>
    </source>
</evidence>
<sequence length="41" mass="4750">MTNFEYDVRPIVVGEPAKLTEAQADLARAPRPERWVPKWLV</sequence>
<gene>
    <name evidence="1" type="ORF">ABIF63_005687</name>
</gene>
<proteinExistence type="predicted"/>
<keyword evidence="2" id="KW-1185">Reference proteome</keyword>
<accession>A0ABV2RXE2</accession>